<dbReference type="Proteomes" id="UP000283634">
    <property type="component" value="Unassembled WGS sequence"/>
</dbReference>
<evidence type="ECO:0000313" key="3">
    <source>
        <dbReference type="Proteomes" id="UP000283634"/>
    </source>
</evidence>
<organism evidence="2 3">
    <name type="scientific">Trypanosoma rangeli</name>
    <dbReference type="NCBI Taxonomy" id="5698"/>
    <lineage>
        <taxon>Eukaryota</taxon>
        <taxon>Discoba</taxon>
        <taxon>Euglenozoa</taxon>
        <taxon>Kinetoplastea</taxon>
        <taxon>Metakinetoplastina</taxon>
        <taxon>Trypanosomatida</taxon>
        <taxon>Trypanosomatidae</taxon>
        <taxon>Trypanosoma</taxon>
        <taxon>Herpetosoma</taxon>
    </lineage>
</organism>
<gene>
    <name evidence="2" type="ORF">TraAM80_06718</name>
</gene>
<evidence type="ECO:0000313" key="2">
    <source>
        <dbReference type="EMBL" id="RNF01877.1"/>
    </source>
</evidence>
<dbReference type="EMBL" id="MKGL01000255">
    <property type="protein sequence ID" value="RNF01877.1"/>
    <property type="molecule type" value="Genomic_DNA"/>
</dbReference>
<dbReference type="AlphaFoldDB" id="A0A3R7MG27"/>
<feature type="compositionally biased region" description="Basic and acidic residues" evidence="1">
    <location>
        <begin position="573"/>
        <end position="586"/>
    </location>
</feature>
<dbReference type="OMA" id="CLVELYY"/>
<sequence>MSKIILPLESKLLSSSNLRNDLDMESHETRRQLPAMDIKKFFALETASGKSGSSNMEIEGNSERSPAGGGVCYNDDMLVSPLKNPAFTSSSETHRSVSVSRTKADDMHLDNMEDAVEGEEWKPPVCDRNDTFYMFSGDEGERFSSIHVPHAPVVIPPENTSIDCAGNHQTVKASEPLLVAAGVPVGGSMHHPLHSPQGRKDCLVELYYRGVKTRNKLEEKWATIRAARENAFKAYSFQPTITKRAKAIPRRGNIPRCSKHDTRLCQHLLLEAWKPEADGQCQPIPTISKGSERIVRRVRGNSATVIPVEERLHLDSARRRYRMEEEAVKPQISLVKRTPDDIKAHIDRLYMYEARRQLALHKLREELDAGRCQASLHVNGEDVVGRLVKPMEKTRCRHSMDEEELCFAPQLSSGTEELSLRARRRRVDEWYMFFTRRRHEDAFLPNAVAEKIREALRQADLSRDFSRTAFGLALDEYEKKHGAQLWHLTPPPLAPTPNEELTFAPRINNCRRSQESAQTAHERLFSAAKKQQLAVKEEEERVRLEDVLKERRRKEKQQRQGRQARALSAKKTKLLEKPGSTEEEGRSSPSLLPPSDSPPSIADASDECEVFVVSPTSDTSGPSDSTSLPVEVPTMSAFSHVLDAAKQLQNLIDAPEEGEENSMSSFSPRREEASFVECPEPVLLGDTPQVAAAPPESSASRVCGSKSRALKKMRVSTDILLECALSRLTWSADVATRRREWRESRRRLQGVGKMLYQKM</sequence>
<name>A0A3R7MG27_TRYRA</name>
<comment type="caution">
    <text evidence="2">The sequence shown here is derived from an EMBL/GenBank/DDBJ whole genome shotgun (WGS) entry which is preliminary data.</text>
</comment>
<dbReference type="RefSeq" id="XP_029236584.1">
    <property type="nucleotide sequence ID" value="XM_029383550.1"/>
</dbReference>
<keyword evidence="3" id="KW-1185">Reference proteome</keyword>
<feature type="region of interest" description="Disordered" evidence="1">
    <location>
        <begin position="50"/>
        <end position="70"/>
    </location>
</feature>
<reference evidence="2 3" key="1">
    <citation type="journal article" date="2018" name="BMC Genomics">
        <title>Genomic comparison of Trypanosoma conorhini and Trypanosoma rangeli to Trypanosoma cruzi strains of high and low virulence.</title>
        <authorList>
            <person name="Bradwell K.R."/>
            <person name="Koparde V.N."/>
            <person name="Matveyev A.V."/>
            <person name="Serrano M.G."/>
            <person name="Alves J.M."/>
            <person name="Parikh H."/>
            <person name="Huang B."/>
            <person name="Lee V."/>
            <person name="Espinosa-Alvarez O."/>
            <person name="Ortiz P.A."/>
            <person name="Costa-Martins A.G."/>
            <person name="Teixeira M.M."/>
            <person name="Buck G.A."/>
        </authorList>
    </citation>
    <scope>NUCLEOTIDE SEQUENCE [LARGE SCALE GENOMIC DNA]</scope>
    <source>
        <strain evidence="2 3">AM80</strain>
    </source>
</reference>
<feature type="region of interest" description="Disordered" evidence="1">
    <location>
        <begin position="551"/>
        <end position="603"/>
    </location>
</feature>
<evidence type="ECO:0000256" key="1">
    <source>
        <dbReference type="SAM" id="MobiDB-lite"/>
    </source>
</evidence>
<accession>A0A3R7MG27</accession>
<protein>
    <submittedName>
        <fullName evidence="2">Uncharacterized protein</fullName>
    </submittedName>
</protein>
<proteinExistence type="predicted"/>
<dbReference type="GeneID" id="40330651"/>
<dbReference type="OrthoDB" id="245282at2759"/>